<reference evidence="4" key="1">
    <citation type="submission" date="2020-02" db="EMBL/GenBank/DDBJ databases">
        <authorList>
            <person name="Meier V. D."/>
        </authorList>
    </citation>
    <scope>NUCLEOTIDE SEQUENCE</scope>
    <source>
        <strain evidence="4">AVDCRST_MAG31</strain>
    </source>
</reference>
<sequence>MIDFLGAPEVLPFTVALALMMMIGLVEALGIGASAVHLDGDLDLHDVGHLLGWLGFGAVPVLILLVIFLALFGLIGLIGQRIAAELLGGPITPWLAAPAAAAASLPLLGITARAAARIMPRDETTAVGRDSLIGKRATVTVGTARIGAPARAVVRDEHGQAHHVMVEPFSEGSEAKEGQSLLLVRREGELFIGLAEGETLELSLEDRPRLFS</sequence>
<keyword evidence="1" id="KW-1133">Transmembrane helix</keyword>
<gene>
    <name evidence="4" type="ORF">AVDCRST_MAG31-2449</name>
</gene>
<dbReference type="AlphaFoldDB" id="A0A6J4TU61"/>
<evidence type="ECO:0000256" key="1">
    <source>
        <dbReference type="SAM" id="Phobius"/>
    </source>
</evidence>
<dbReference type="Pfam" id="PF21001">
    <property type="entry name" value="YqiJ_N"/>
    <property type="match status" value="1"/>
</dbReference>
<feature type="transmembrane region" description="Helical" evidence="1">
    <location>
        <begin position="91"/>
        <end position="112"/>
    </location>
</feature>
<dbReference type="Pfam" id="PF07290">
    <property type="entry name" value="YqiJ_OB"/>
    <property type="match status" value="1"/>
</dbReference>
<evidence type="ECO:0008006" key="5">
    <source>
        <dbReference type="Google" id="ProtNLM"/>
    </source>
</evidence>
<protein>
    <recommendedName>
        <fullName evidence="5">Inner membrane protein YqiJ</fullName>
    </recommendedName>
</protein>
<evidence type="ECO:0000313" key="4">
    <source>
        <dbReference type="EMBL" id="CAA9531661.1"/>
    </source>
</evidence>
<dbReference type="InterPro" id="IPR048376">
    <property type="entry name" value="YqiJ_N"/>
</dbReference>
<feature type="domain" description="Inner membrane protein YqiJ OB-fold" evidence="2">
    <location>
        <begin position="131"/>
        <end position="191"/>
    </location>
</feature>
<evidence type="ECO:0000259" key="2">
    <source>
        <dbReference type="Pfam" id="PF07290"/>
    </source>
</evidence>
<keyword evidence="1" id="KW-0812">Transmembrane</keyword>
<name>A0A6J4TU61_9SPHN</name>
<dbReference type="EMBL" id="CADCWA010000186">
    <property type="protein sequence ID" value="CAA9531661.1"/>
    <property type="molecule type" value="Genomic_DNA"/>
</dbReference>
<dbReference type="InterPro" id="IPR010840">
    <property type="entry name" value="YqiJ_OB"/>
</dbReference>
<evidence type="ECO:0000259" key="3">
    <source>
        <dbReference type="Pfam" id="PF21001"/>
    </source>
</evidence>
<organism evidence="4">
    <name type="scientific">uncultured Sphingomonas sp</name>
    <dbReference type="NCBI Taxonomy" id="158754"/>
    <lineage>
        <taxon>Bacteria</taxon>
        <taxon>Pseudomonadati</taxon>
        <taxon>Pseudomonadota</taxon>
        <taxon>Alphaproteobacteria</taxon>
        <taxon>Sphingomonadales</taxon>
        <taxon>Sphingomonadaceae</taxon>
        <taxon>Sphingomonas</taxon>
        <taxon>environmental samples</taxon>
    </lineage>
</organism>
<keyword evidence="1" id="KW-0472">Membrane</keyword>
<dbReference type="RefSeq" id="WP_294170987.1">
    <property type="nucleotide sequence ID" value="NZ_CADCWA010000186.1"/>
</dbReference>
<accession>A0A6J4TU61</accession>
<proteinExistence type="predicted"/>
<feature type="transmembrane region" description="Helical" evidence="1">
    <location>
        <begin position="15"/>
        <end position="38"/>
    </location>
</feature>
<feature type="transmembrane region" description="Helical" evidence="1">
    <location>
        <begin position="50"/>
        <end position="79"/>
    </location>
</feature>
<feature type="domain" description="Inner membrane protein YqiJ N-terminal" evidence="3">
    <location>
        <begin position="11"/>
        <end position="108"/>
    </location>
</feature>